<protein>
    <submittedName>
        <fullName evidence="1">Uncharacterized protein</fullName>
    </submittedName>
</protein>
<dbReference type="SUPFAM" id="SSF88723">
    <property type="entry name" value="PIN domain-like"/>
    <property type="match status" value="1"/>
</dbReference>
<dbReference type="EMBL" id="LBMM01017120">
    <property type="protein sequence ID" value="KMQ84206.1"/>
    <property type="molecule type" value="Genomic_DNA"/>
</dbReference>
<name>A0A0J7K1Z8_LASNI</name>
<dbReference type="Proteomes" id="UP000036403">
    <property type="component" value="Unassembled WGS sequence"/>
</dbReference>
<comment type="caution">
    <text evidence="1">The sequence shown here is derived from an EMBL/GenBank/DDBJ whole genome shotgun (WGS) entry which is preliminary data.</text>
</comment>
<sequence>MLGILKIIGNDFDSVKFKRKDKVIPLSVANSSIKIDEVAIPIDPLLLFQKMCIAKKLDEELQEYLQFELAPFPLSLFSEEGMRKTLKSFLYKAFLPLTGDMDFGSSIHVIDGGYLLHRFLWHRNESFASICANYVQYVQTHYGSNAVVIFDGYPTDAAGKSTKSSERLRRSKTQTSADIHFEESMVATVSQETFLSNETNKIRLISMLKKKFEDSNFTVKQATEDADTLIVNTAISMSSSFDSVFIIGEDIDLLVLLTALARTFKCLL</sequence>
<dbReference type="PaxDb" id="67767-A0A0J7K1Z8"/>
<proteinExistence type="predicted"/>
<keyword evidence="2" id="KW-1185">Reference proteome</keyword>
<dbReference type="Gene3D" id="3.40.50.1010">
    <property type="entry name" value="5'-nuclease"/>
    <property type="match status" value="1"/>
</dbReference>
<accession>A0A0J7K1Z8</accession>
<dbReference type="OrthoDB" id="7699940at2759"/>
<organism evidence="1 2">
    <name type="scientific">Lasius niger</name>
    <name type="common">Black garden ant</name>
    <dbReference type="NCBI Taxonomy" id="67767"/>
    <lineage>
        <taxon>Eukaryota</taxon>
        <taxon>Metazoa</taxon>
        <taxon>Ecdysozoa</taxon>
        <taxon>Arthropoda</taxon>
        <taxon>Hexapoda</taxon>
        <taxon>Insecta</taxon>
        <taxon>Pterygota</taxon>
        <taxon>Neoptera</taxon>
        <taxon>Endopterygota</taxon>
        <taxon>Hymenoptera</taxon>
        <taxon>Apocrita</taxon>
        <taxon>Aculeata</taxon>
        <taxon>Formicoidea</taxon>
        <taxon>Formicidae</taxon>
        <taxon>Formicinae</taxon>
        <taxon>Lasius</taxon>
        <taxon>Lasius</taxon>
    </lineage>
</organism>
<evidence type="ECO:0000313" key="1">
    <source>
        <dbReference type="EMBL" id="KMQ84206.1"/>
    </source>
</evidence>
<gene>
    <name evidence="1" type="ORF">RF55_18200</name>
</gene>
<dbReference type="AlphaFoldDB" id="A0A0J7K1Z8"/>
<reference evidence="1 2" key="1">
    <citation type="submission" date="2015-04" db="EMBL/GenBank/DDBJ databases">
        <title>Lasius niger genome sequencing.</title>
        <authorList>
            <person name="Konorov E.A."/>
            <person name="Nikitin M.A."/>
            <person name="Kirill M.V."/>
            <person name="Chang P."/>
        </authorList>
    </citation>
    <scope>NUCLEOTIDE SEQUENCE [LARGE SCALE GENOMIC DNA]</scope>
    <source>
        <tissue evidence="1">Whole</tissue>
    </source>
</reference>
<dbReference type="InterPro" id="IPR029060">
    <property type="entry name" value="PIN-like_dom_sf"/>
</dbReference>
<evidence type="ECO:0000313" key="2">
    <source>
        <dbReference type="Proteomes" id="UP000036403"/>
    </source>
</evidence>